<gene>
    <name evidence="9" type="ORF">EKO27_g6649</name>
</gene>
<sequence>MEEDPNHTGALAPPDGVVPNFINAPSIHHVHIAVAIAAATTSTIAITARTYTRAKVMKMFGLDDCNLQATFAVYVAFTITTGKYGQEEHQWNVTLARLSTLLKYINYIEILYGPLMFSAKFVVMRQIETIFLQHKYRSISHTLLKTLIWAKLFFYGGWMLPFILACIPREKIWNPRIPGRCIDNDAALIASSAINILSDVTILSLPLAAIRHLQVARKSKLKAAAIFAVGGFACVASIVRFAYTIRLSKVTDVTYEIEPFGEIEYATVVLVACFPVLPLLFRHIAQHTQVILSSRGKTSQLGSDEAQIEAHPDHSSVRKLRAEPAQELRESHSLETL</sequence>
<evidence type="ECO:0000256" key="2">
    <source>
        <dbReference type="ARBA" id="ARBA00022692"/>
    </source>
</evidence>
<accession>A0A439D228</accession>
<dbReference type="STRING" id="363999.A0A439D228"/>
<feature type="transmembrane region" description="Helical" evidence="7">
    <location>
        <begin position="263"/>
        <end position="281"/>
    </location>
</feature>
<evidence type="ECO:0000259" key="8">
    <source>
        <dbReference type="Pfam" id="PF20684"/>
    </source>
</evidence>
<dbReference type="Pfam" id="PF20684">
    <property type="entry name" value="Fung_rhodopsin"/>
    <property type="match status" value="1"/>
</dbReference>
<keyword evidence="2 7" id="KW-0812">Transmembrane</keyword>
<evidence type="ECO:0000256" key="4">
    <source>
        <dbReference type="ARBA" id="ARBA00023136"/>
    </source>
</evidence>
<comment type="caution">
    <text evidence="9">The sequence shown here is derived from an EMBL/GenBank/DDBJ whole genome shotgun (WGS) entry which is preliminary data.</text>
</comment>
<protein>
    <recommendedName>
        <fullName evidence="8">Rhodopsin domain-containing protein</fullName>
    </recommendedName>
</protein>
<keyword evidence="10" id="KW-1185">Reference proteome</keyword>
<proteinExistence type="inferred from homology"/>
<feature type="transmembrane region" description="Helical" evidence="7">
    <location>
        <begin position="221"/>
        <end position="243"/>
    </location>
</feature>
<evidence type="ECO:0000256" key="7">
    <source>
        <dbReference type="SAM" id="Phobius"/>
    </source>
</evidence>
<dbReference type="InterPro" id="IPR052337">
    <property type="entry name" value="SAT4-like"/>
</dbReference>
<dbReference type="AlphaFoldDB" id="A0A439D228"/>
<feature type="compositionally biased region" description="Basic and acidic residues" evidence="6">
    <location>
        <begin position="308"/>
        <end position="337"/>
    </location>
</feature>
<evidence type="ECO:0000256" key="1">
    <source>
        <dbReference type="ARBA" id="ARBA00004141"/>
    </source>
</evidence>
<dbReference type="PANTHER" id="PTHR33048:SF47">
    <property type="entry name" value="INTEGRAL MEMBRANE PROTEIN-RELATED"/>
    <property type="match status" value="1"/>
</dbReference>
<feature type="region of interest" description="Disordered" evidence="6">
    <location>
        <begin position="302"/>
        <end position="337"/>
    </location>
</feature>
<feature type="domain" description="Rhodopsin" evidence="8">
    <location>
        <begin position="48"/>
        <end position="282"/>
    </location>
</feature>
<keyword evidence="3 7" id="KW-1133">Transmembrane helix</keyword>
<evidence type="ECO:0000313" key="10">
    <source>
        <dbReference type="Proteomes" id="UP000286045"/>
    </source>
</evidence>
<name>A0A439D228_9PEZI</name>
<dbReference type="Proteomes" id="UP000286045">
    <property type="component" value="Unassembled WGS sequence"/>
</dbReference>
<evidence type="ECO:0000256" key="6">
    <source>
        <dbReference type="SAM" id="MobiDB-lite"/>
    </source>
</evidence>
<evidence type="ECO:0000256" key="5">
    <source>
        <dbReference type="ARBA" id="ARBA00038359"/>
    </source>
</evidence>
<dbReference type="GO" id="GO:0016020">
    <property type="term" value="C:membrane"/>
    <property type="evidence" value="ECO:0007669"/>
    <property type="project" value="UniProtKB-SubCell"/>
</dbReference>
<reference evidence="9 10" key="1">
    <citation type="submission" date="2018-12" db="EMBL/GenBank/DDBJ databases">
        <title>Draft genome sequence of Xylaria grammica IHI A82.</title>
        <authorList>
            <person name="Buettner E."/>
            <person name="Kellner H."/>
        </authorList>
    </citation>
    <scope>NUCLEOTIDE SEQUENCE [LARGE SCALE GENOMIC DNA]</scope>
    <source>
        <strain evidence="9 10">IHI A82</strain>
    </source>
</reference>
<evidence type="ECO:0000256" key="3">
    <source>
        <dbReference type="ARBA" id="ARBA00022989"/>
    </source>
</evidence>
<feature type="transmembrane region" description="Helical" evidence="7">
    <location>
        <begin position="187"/>
        <end position="209"/>
    </location>
</feature>
<keyword evidence="4 7" id="KW-0472">Membrane</keyword>
<organism evidence="9 10">
    <name type="scientific">Xylaria grammica</name>
    <dbReference type="NCBI Taxonomy" id="363999"/>
    <lineage>
        <taxon>Eukaryota</taxon>
        <taxon>Fungi</taxon>
        <taxon>Dikarya</taxon>
        <taxon>Ascomycota</taxon>
        <taxon>Pezizomycotina</taxon>
        <taxon>Sordariomycetes</taxon>
        <taxon>Xylariomycetidae</taxon>
        <taxon>Xylariales</taxon>
        <taxon>Xylariaceae</taxon>
        <taxon>Xylaria</taxon>
    </lineage>
</organism>
<comment type="subcellular location">
    <subcellularLocation>
        <location evidence="1">Membrane</location>
        <topology evidence="1">Multi-pass membrane protein</topology>
    </subcellularLocation>
</comment>
<dbReference type="InterPro" id="IPR049326">
    <property type="entry name" value="Rhodopsin_dom_fungi"/>
</dbReference>
<dbReference type="EMBL" id="RYZI01000199">
    <property type="protein sequence ID" value="RWA08446.1"/>
    <property type="molecule type" value="Genomic_DNA"/>
</dbReference>
<evidence type="ECO:0000313" key="9">
    <source>
        <dbReference type="EMBL" id="RWA08446.1"/>
    </source>
</evidence>
<dbReference type="PANTHER" id="PTHR33048">
    <property type="entry name" value="PTH11-LIKE INTEGRAL MEMBRANE PROTEIN (AFU_ORTHOLOGUE AFUA_5G11245)"/>
    <property type="match status" value="1"/>
</dbReference>
<feature type="transmembrane region" description="Helical" evidence="7">
    <location>
        <begin position="27"/>
        <end position="46"/>
    </location>
</feature>
<feature type="transmembrane region" description="Helical" evidence="7">
    <location>
        <begin position="143"/>
        <end position="167"/>
    </location>
</feature>
<comment type="similarity">
    <text evidence="5">Belongs to the SAT4 family.</text>
</comment>